<evidence type="ECO:0000313" key="2">
    <source>
        <dbReference type="EMBL" id="PON35816.1"/>
    </source>
</evidence>
<keyword evidence="3" id="KW-1185">Reference proteome</keyword>
<proteinExistence type="predicted"/>
<reference evidence="3" key="1">
    <citation type="submission" date="2016-06" db="EMBL/GenBank/DDBJ databases">
        <title>Parallel loss of symbiosis genes in relatives of nitrogen-fixing non-legume Parasponia.</title>
        <authorList>
            <person name="Van Velzen R."/>
            <person name="Holmer R."/>
            <person name="Bu F."/>
            <person name="Rutten L."/>
            <person name="Van Zeijl A."/>
            <person name="Liu W."/>
            <person name="Santuari L."/>
            <person name="Cao Q."/>
            <person name="Sharma T."/>
            <person name="Shen D."/>
            <person name="Roswanjaya Y."/>
            <person name="Wardhani T."/>
            <person name="Kalhor M.S."/>
            <person name="Jansen J."/>
            <person name="Van den Hoogen J."/>
            <person name="Gungor B."/>
            <person name="Hartog M."/>
            <person name="Hontelez J."/>
            <person name="Verver J."/>
            <person name="Yang W.-C."/>
            <person name="Schijlen E."/>
            <person name="Repin R."/>
            <person name="Schilthuizen M."/>
            <person name="Schranz E."/>
            <person name="Heidstra R."/>
            <person name="Miyata K."/>
            <person name="Fedorova E."/>
            <person name="Kohlen W."/>
            <person name="Bisseling T."/>
            <person name="Smit S."/>
            <person name="Geurts R."/>
        </authorList>
    </citation>
    <scope>NUCLEOTIDE SEQUENCE [LARGE SCALE GENOMIC DNA]</scope>
    <source>
        <strain evidence="3">cv. WU1-14</strain>
    </source>
</reference>
<organism evidence="2 3">
    <name type="scientific">Parasponia andersonii</name>
    <name type="common">Sponia andersonii</name>
    <dbReference type="NCBI Taxonomy" id="3476"/>
    <lineage>
        <taxon>Eukaryota</taxon>
        <taxon>Viridiplantae</taxon>
        <taxon>Streptophyta</taxon>
        <taxon>Embryophyta</taxon>
        <taxon>Tracheophyta</taxon>
        <taxon>Spermatophyta</taxon>
        <taxon>Magnoliopsida</taxon>
        <taxon>eudicotyledons</taxon>
        <taxon>Gunneridae</taxon>
        <taxon>Pentapetalae</taxon>
        <taxon>rosids</taxon>
        <taxon>fabids</taxon>
        <taxon>Rosales</taxon>
        <taxon>Cannabaceae</taxon>
        <taxon>Parasponia</taxon>
    </lineage>
</organism>
<gene>
    <name evidence="2" type="ORF">PanWU01x14_333360</name>
</gene>
<evidence type="ECO:0000256" key="1">
    <source>
        <dbReference type="SAM" id="MobiDB-lite"/>
    </source>
</evidence>
<name>A0A2P5AGZ9_PARAD</name>
<protein>
    <submittedName>
        <fullName evidence="2">Uncharacterized protein</fullName>
    </submittedName>
</protein>
<dbReference type="Proteomes" id="UP000237105">
    <property type="component" value="Unassembled WGS sequence"/>
</dbReference>
<dbReference type="EMBL" id="JXTB01000595">
    <property type="protein sequence ID" value="PON35816.1"/>
    <property type="molecule type" value="Genomic_DNA"/>
</dbReference>
<accession>A0A2P5AGZ9</accession>
<dbReference type="AlphaFoldDB" id="A0A2P5AGZ9"/>
<feature type="compositionally biased region" description="Basic and acidic residues" evidence="1">
    <location>
        <begin position="146"/>
        <end position="162"/>
    </location>
</feature>
<sequence>MDEIKEYFAKINSWLDEFRKKRMEEQSKKILRKEGLKDSKRVAFHCGCNLSYRFLIEGTFNYLGSSDLFPAAMNDSDLFPVAMDESTVHLNQVHLSLELNNLTSNIEQFIKYDEDNNNKHNIVPANTGATVPISKASSTVRKLGKHSCEDRAEQQNGPDEHSMPSFLYSRHHLI</sequence>
<comment type="caution">
    <text evidence="2">The sequence shown here is derived from an EMBL/GenBank/DDBJ whole genome shotgun (WGS) entry which is preliminary data.</text>
</comment>
<evidence type="ECO:0000313" key="3">
    <source>
        <dbReference type="Proteomes" id="UP000237105"/>
    </source>
</evidence>
<feature type="region of interest" description="Disordered" evidence="1">
    <location>
        <begin position="145"/>
        <end position="174"/>
    </location>
</feature>